<protein>
    <submittedName>
        <fullName evidence="1">Uncharacterized protein</fullName>
    </submittedName>
</protein>
<proteinExistence type="predicted"/>
<comment type="caution">
    <text evidence="1">The sequence shown here is derived from an EMBL/GenBank/DDBJ whole genome shotgun (WGS) entry which is preliminary data.</text>
</comment>
<organism evidence="1 2">
    <name type="scientific">Triparma strigata</name>
    <dbReference type="NCBI Taxonomy" id="1606541"/>
    <lineage>
        <taxon>Eukaryota</taxon>
        <taxon>Sar</taxon>
        <taxon>Stramenopiles</taxon>
        <taxon>Ochrophyta</taxon>
        <taxon>Bolidophyceae</taxon>
        <taxon>Parmales</taxon>
        <taxon>Triparmaceae</taxon>
        <taxon>Triparma</taxon>
    </lineage>
</organism>
<dbReference type="AlphaFoldDB" id="A0A9W7A2B5"/>
<dbReference type="SUPFAM" id="SSF53474">
    <property type="entry name" value="alpha/beta-Hydrolases"/>
    <property type="match status" value="1"/>
</dbReference>
<dbReference type="OrthoDB" id="6431331at2759"/>
<gene>
    <name evidence="1" type="ORF">TrST_g13011</name>
</gene>
<sequence length="191" mass="21287">MGGGLGTVFCAAFKGVKSLTVVEGLGYLGRGEDEFDRSLEYLKNSVSKAKKEKRVFKTKAAAVKARHLAIKNLPGQQYMDKSSAEILVEGGTIELSSGFIFDYDERAAMKSFRGYTEKEVLKTLEGIECPVLAVKAQDGWPVDEEGFMRRVDAVPDIRVKEVEGSHYCHLDEKSHKKVWDTVIDFISEVEE</sequence>
<evidence type="ECO:0000313" key="2">
    <source>
        <dbReference type="Proteomes" id="UP001165085"/>
    </source>
</evidence>
<accession>A0A9W7A2B5</accession>
<dbReference type="Gene3D" id="3.40.50.1820">
    <property type="entry name" value="alpha/beta hydrolase"/>
    <property type="match status" value="1"/>
</dbReference>
<dbReference type="Proteomes" id="UP001165085">
    <property type="component" value="Unassembled WGS sequence"/>
</dbReference>
<dbReference type="EMBL" id="BRXY01000073">
    <property type="protein sequence ID" value="GMH61740.1"/>
    <property type="molecule type" value="Genomic_DNA"/>
</dbReference>
<evidence type="ECO:0000313" key="1">
    <source>
        <dbReference type="EMBL" id="GMH61740.1"/>
    </source>
</evidence>
<reference evidence="2" key="1">
    <citation type="journal article" date="2023" name="Commun. Biol.">
        <title>Genome analysis of Parmales, the sister group of diatoms, reveals the evolutionary specialization of diatoms from phago-mixotrophs to photoautotrophs.</title>
        <authorList>
            <person name="Ban H."/>
            <person name="Sato S."/>
            <person name="Yoshikawa S."/>
            <person name="Yamada K."/>
            <person name="Nakamura Y."/>
            <person name="Ichinomiya M."/>
            <person name="Sato N."/>
            <person name="Blanc-Mathieu R."/>
            <person name="Endo H."/>
            <person name="Kuwata A."/>
            <person name="Ogata H."/>
        </authorList>
    </citation>
    <scope>NUCLEOTIDE SEQUENCE [LARGE SCALE GENOMIC DNA]</scope>
    <source>
        <strain evidence="2">NIES 3701</strain>
    </source>
</reference>
<keyword evidence="2" id="KW-1185">Reference proteome</keyword>
<name>A0A9W7A2B5_9STRA</name>
<dbReference type="InterPro" id="IPR029058">
    <property type="entry name" value="AB_hydrolase_fold"/>
</dbReference>